<dbReference type="GO" id="GO:0047372">
    <property type="term" value="F:monoacylglycerol lipase activity"/>
    <property type="evidence" value="ECO:0000318"/>
    <property type="project" value="GO_Central"/>
</dbReference>
<comment type="similarity">
    <text evidence="1">Belongs to the AB hydrolase superfamily. AB hydrolase 4 family.</text>
</comment>
<dbReference type="GO" id="GO:0051793">
    <property type="term" value="P:medium-chain fatty acid catabolic process"/>
    <property type="evidence" value="ECO:0000318"/>
    <property type="project" value="GO_Central"/>
</dbReference>
<dbReference type="PeptideAtlas" id="Q9U1Z6"/>
<dbReference type="InterPro" id="IPR012020">
    <property type="entry name" value="ABHD4"/>
</dbReference>
<dbReference type="PANTHER" id="PTHR10794">
    <property type="entry name" value="ABHYDROLASE DOMAIN-CONTAINING PROTEIN"/>
    <property type="match status" value="1"/>
</dbReference>
<dbReference type="GO" id="GO:0008126">
    <property type="term" value="F:acetylesterase activity"/>
    <property type="evidence" value="ECO:0000318"/>
    <property type="project" value="GO_Central"/>
</dbReference>
<dbReference type="HOGENOM" id="CLU_032487_4_0_1"/>
<dbReference type="Reactome" id="R-CEL-1483191">
    <property type="pathway name" value="Synthesis of PC"/>
</dbReference>
<evidence type="ECO:0000313" key="9">
    <source>
        <dbReference type="WormBase" id="Y60A3A.7"/>
    </source>
</evidence>
<feature type="active site" description="Charge relay system" evidence="4">
    <location>
        <position position="344"/>
    </location>
</feature>
<keyword evidence="2" id="KW-0719">Serine esterase</keyword>
<evidence type="ECO:0000256" key="2">
    <source>
        <dbReference type="ARBA" id="ARBA00022487"/>
    </source>
</evidence>
<dbReference type="PROSITE" id="PS01133">
    <property type="entry name" value="UPF0017"/>
    <property type="match status" value="1"/>
</dbReference>
<dbReference type="EMBL" id="BX284605">
    <property type="protein sequence ID" value="CAB60395.1"/>
    <property type="molecule type" value="Genomic_DNA"/>
</dbReference>
<dbReference type="KEGG" id="cel:CELE_Y60A3A.7"/>
<evidence type="ECO:0000256" key="1">
    <source>
        <dbReference type="ARBA" id="ARBA00010884"/>
    </source>
</evidence>
<feature type="transmembrane region" description="Helical" evidence="5">
    <location>
        <begin position="6"/>
        <end position="24"/>
    </location>
</feature>
<dbReference type="ESTHER" id="caeel-Y60A3A.7">
    <property type="family name" value="abh_upf0017"/>
</dbReference>
<dbReference type="PRO" id="PR:Q9U1Z6"/>
<keyword evidence="3 7" id="KW-0378">Hydrolase</keyword>
<keyword evidence="10" id="KW-1267">Proteomics identification</keyword>
<feature type="active site" description="Charge relay system" evidence="4">
    <location>
        <position position="189"/>
    </location>
</feature>
<dbReference type="RefSeq" id="NP_507863.1">
    <property type="nucleotide sequence ID" value="NM_075462.8"/>
</dbReference>
<keyword evidence="5" id="KW-0472">Membrane</keyword>
<protein>
    <submittedName>
        <fullName evidence="7">AB hydrolase-1 domain-containing protein</fullName>
    </submittedName>
</protein>
<dbReference type="FunCoup" id="Q9U1Z6">
    <property type="interactions" value="1853"/>
</dbReference>
<keyword evidence="5" id="KW-0812">Transmembrane</keyword>
<dbReference type="GeneID" id="180309"/>
<organism evidence="7 8">
    <name type="scientific">Caenorhabditis elegans</name>
    <dbReference type="NCBI Taxonomy" id="6239"/>
    <lineage>
        <taxon>Eukaryota</taxon>
        <taxon>Metazoa</taxon>
        <taxon>Ecdysozoa</taxon>
        <taxon>Nematoda</taxon>
        <taxon>Chromadorea</taxon>
        <taxon>Rhabditida</taxon>
        <taxon>Rhabditina</taxon>
        <taxon>Rhabditomorpha</taxon>
        <taxon>Rhabditoidea</taxon>
        <taxon>Rhabditidae</taxon>
        <taxon>Peloderinae</taxon>
        <taxon>Caenorhabditis</taxon>
    </lineage>
</organism>
<dbReference type="Pfam" id="PF00561">
    <property type="entry name" value="Abhydrolase_1"/>
    <property type="match status" value="1"/>
</dbReference>
<dbReference type="Gene3D" id="3.40.50.1820">
    <property type="entry name" value="alpha/beta hydrolase"/>
    <property type="match status" value="1"/>
</dbReference>
<dbReference type="InterPro" id="IPR029058">
    <property type="entry name" value="AB_hydrolase_fold"/>
</dbReference>
<sequence length="375" mass="42141">MVITLILISIIIFPILLWLYSWYITDIPKVYVKSGTKLYEKVKANLRILEQKYHPSWWCPFGTTQTIVRQVFRDCPTLPFKREIVEFSDGGAAGIDWLIPEGADDDAPIVVFLPGITGSTHDCSYVLHPVMEARDKGWRSVVVNQRGLGGVKLKNSRTYNAASCEDLEFICKMIKERFPKARKFGCGFSMGGMILWNYLAKVGENADLDGGMIVSSPWEASAASDSIELFVPRMLFNSFIAKNLTSLVSPYRHLFADLIDFDNVCKSKTIRGFDENFIVPMFGFKDCAEYYTTASLATKVAKIKVPCVTLNSYDDYFSPIECIPTADIMQSDHVVGIITNHGGHTAFMESADPNARGLVEKLLSQWGNLIFHDYN</sequence>
<feature type="domain" description="AB hydrolase-1" evidence="6">
    <location>
        <begin position="108"/>
        <end position="349"/>
    </location>
</feature>
<dbReference type="InParanoid" id="Q9U1Z6"/>
<dbReference type="PhylomeDB" id="Q9U1Z6"/>
<dbReference type="GO" id="GO:0051792">
    <property type="term" value="P:medium-chain fatty acid biosynthetic process"/>
    <property type="evidence" value="ECO:0000318"/>
    <property type="project" value="GO_Central"/>
</dbReference>
<name>Q9U1Z6_CAEEL</name>
<proteinExistence type="evidence at protein level"/>
<dbReference type="Proteomes" id="UP000001940">
    <property type="component" value="Chromosome V"/>
</dbReference>
<dbReference type="STRING" id="6239.Y60A3A.7.2"/>
<evidence type="ECO:0000313" key="7">
    <source>
        <dbReference type="EMBL" id="CAB60395.1"/>
    </source>
</evidence>
<dbReference type="Bgee" id="WBGene00013358">
    <property type="expression patterns" value="Expressed in germ line (C elegans) and 4 other cell types or tissues"/>
</dbReference>
<dbReference type="eggNOG" id="KOG1838">
    <property type="taxonomic scope" value="Eukaryota"/>
</dbReference>
<dbReference type="CTD" id="180309"/>
<dbReference type="InterPro" id="IPR000952">
    <property type="entry name" value="AB_hydrolase_4_CS"/>
</dbReference>
<dbReference type="AGR" id="WB:WBGene00013358"/>
<evidence type="ECO:0000256" key="3">
    <source>
        <dbReference type="ARBA" id="ARBA00022801"/>
    </source>
</evidence>
<dbReference type="OrthoDB" id="247542at2759"/>
<dbReference type="OMA" id="FWFTGYS"/>
<dbReference type="PaxDb" id="6239-Y60A3A.7"/>
<evidence type="ECO:0000256" key="4">
    <source>
        <dbReference type="PIRSR" id="PIRSR005211-1"/>
    </source>
</evidence>
<accession>Q9U1Z6</accession>
<evidence type="ECO:0007829" key="10">
    <source>
        <dbReference type="PeptideAtlas" id="Q9U1Z6"/>
    </source>
</evidence>
<evidence type="ECO:0000256" key="5">
    <source>
        <dbReference type="SAM" id="Phobius"/>
    </source>
</evidence>
<feature type="active site" description="Charge relay system" evidence="4">
    <location>
        <position position="315"/>
    </location>
</feature>
<dbReference type="WormBase" id="Y60A3A.7">
    <property type="protein sequence ID" value="CE24531"/>
    <property type="gene ID" value="WBGene00013358"/>
    <property type="gene designation" value="abhd-3.1"/>
</dbReference>
<dbReference type="UCSC" id="Y60A3A.7">
    <property type="organism name" value="c. elegans"/>
</dbReference>
<evidence type="ECO:0000313" key="8">
    <source>
        <dbReference type="Proteomes" id="UP000001940"/>
    </source>
</evidence>
<dbReference type="PIRSF" id="PIRSF005211">
    <property type="entry name" value="Ab_hydro_YheT"/>
    <property type="match status" value="1"/>
</dbReference>
<dbReference type="SUPFAM" id="SSF53474">
    <property type="entry name" value="alpha/beta-Hydrolases"/>
    <property type="match status" value="1"/>
</dbReference>
<reference evidence="7 8" key="1">
    <citation type="journal article" date="1998" name="Science">
        <title>Genome sequence of the nematode C. elegans: a platform for investigating biology.</title>
        <authorList>
            <consortium name="The C. elegans sequencing consortium"/>
            <person name="Sulson J.E."/>
            <person name="Waterston R."/>
        </authorList>
    </citation>
    <scope>NUCLEOTIDE SEQUENCE [LARGE SCALE GENOMIC DNA]</scope>
    <source>
        <strain evidence="7 8">Bristol N2</strain>
    </source>
</reference>
<keyword evidence="8" id="KW-1185">Reference proteome</keyword>
<dbReference type="AlphaFoldDB" id="Q9U1Z6"/>
<dbReference type="InterPro" id="IPR050960">
    <property type="entry name" value="AB_hydrolase_4_sf"/>
</dbReference>
<dbReference type="SMR" id="Q9U1Z6"/>
<dbReference type="InterPro" id="IPR000073">
    <property type="entry name" value="AB_hydrolase_1"/>
</dbReference>
<evidence type="ECO:0000259" key="6">
    <source>
        <dbReference type="Pfam" id="PF00561"/>
    </source>
</evidence>
<dbReference type="PANTHER" id="PTHR10794:SF63">
    <property type="entry name" value="ALPHA_BETA HYDROLASE 1, ISOFORM A"/>
    <property type="match status" value="1"/>
</dbReference>
<gene>
    <name evidence="7 9" type="primary">abhd-3.1</name>
    <name evidence="7" type="ORF">CELE_Y60A3A.7</name>
    <name evidence="9" type="ORF">Y60A3A.7</name>
</gene>
<keyword evidence="5" id="KW-1133">Transmembrane helix</keyword>